<sequence length="77" mass="8511">MIAIAVWNVRGLNSIAHRHAVAQLVRDRGIQFVGLLETRVRRSNVQAVRAGLLPNWPGLMTMPVRGVESGLPGTSWR</sequence>
<dbReference type="AlphaFoldDB" id="A0AAW2LM19"/>
<protein>
    <recommendedName>
        <fullName evidence="2">Endonuclease/exonuclease/phosphatase</fullName>
    </recommendedName>
</protein>
<organism evidence="1">
    <name type="scientific">Sesamum radiatum</name>
    <name type="common">Black benniseed</name>
    <dbReference type="NCBI Taxonomy" id="300843"/>
    <lineage>
        <taxon>Eukaryota</taxon>
        <taxon>Viridiplantae</taxon>
        <taxon>Streptophyta</taxon>
        <taxon>Embryophyta</taxon>
        <taxon>Tracheophyta</taxon>
        <taxon>Spermatophyta</taxon>
        <taxon>Magnoliopsida</taxon>
        <taxon>eudicotyledons</taxon>
        <taxon>Gunneridae</taxon>
        <taxon>Pentapetalae</taxon>
        <taxon>asterids</taxon>
        <taxon>lamiids</taxon>
        <taxon>Lamiales</taxon>
        <taxon>Pedaliaceae</taxon>
        <taxon>Sesamum</taxon>
    </lineage>
</organism>
<dbReference type="SUPFAM" id="SSF56219">
    <property type="entry name" value="DNase I-like"/>
    <property type="match status" value="1"/>
</dbReference>
<evidence type="ECO:0008006" key="2">
    <source>
        <dbReference type="Google" id="ProtNLM"/>
    </source>
</evidence>
<dbReference type="InterPro" id="IPR036691">
    <property type="entry name" value="Endo/exonu/phosph_ase_sf"/>
</dbReference>
<evidence type="ECO:0000313" key="1">
    <source>
        <dbReference type="EMBL" id="KAL0320116.1"/>
    </source>
</evidence>
<accession>A0AAW2LM19</accession>
<proteinExistence type="predicted"/>
<reference evidence="1" key="1">
    <citation type="submission" date="2020-06" db="EMBL/GenBank/DDBJ databases">
        <authorList>
            <person name="Li T."/>
            <person name="Hu X."/>
            <person name="Zhang T."/>
            <person name="Song X."/>
            <person name="Zhang H."/>
            <person name="Dai N."/>
            <person name="Sheng W."/>
            <person name="Hou X."/>
            <person name="Wei L."/>
        </authorList>
    </citation>
    <scope>NUCLEOTIDE SEQUENCE</scope>
    <source>
        <strain evidence="1">G02</strain>
        <tissue evidence="1">Leaf</tissue>
    </source>
</reference>
<comment type="caution">
    <text evidence="1">The sequence shown here is derived from an EMBL/GenBank/DDBJ whole genome shotgun (WGS) entry which is preliminary data.</text>
</comment>
<dbReference type="EMBL" id="JACGWJ010000024">
    <property type="protein sequence ID" value="KAL0320116.1"/>
    <property type="molecule type" value="Genomic_DNA"/>
</dbReference>
<name>A0AAW2LM19_SESRA</name>
<reference evidence="1" key="2">
    <citation type="journal article" date="2024" name="Plant">
        <title>Genomic evolution and insights into agronomic trait innovations of Sesamum species.</title>
        <authorList>
            <person name="Miao H."/>
            <person name="Wang L."/>
            <person name="Qu L."/>
            <person name="Liu H."/>
            <person name="Sun Y."/>
            <person name="Le M."/>
            <person name="Wang Q."/>
            <person name="Wei S."/>
            <person name="Zheng Y."/>
            <person name="Lin W."/>
            <person name="Duan Y."/>
            <person name="Cao H."/>
            <person name="Xiong S."/>
            <person name="Wang X."/>
            <person name="Wei L."/>
            <person name="Li C."/>
            <person name="Ma Q."/>
            <person name="Ju M."/>
            <person name="Zhao R."/>
            <person name="Li G."/>
            <person name="Mu C."/>
            <person name="Tian Q."/>
            <person name="Mei H."/>
            <person name="Zhang T."/>
            <person name="Gao T."/>
            <person name="Zhang H."/>
        </authorList>
    </citation>
    <scope>NUCLEOTIDE SEQUENCE</scope>
    <source>
        <strain evidence="1">G02</strain>
    </source>
</reference>
<gene>
    <name evidence="1" type="ORF">Sradi_5273100</name>
</gene>
<dbReference type="Gene3D" id="3.60.10.10">
    <property type="entry name" value="Endonuclease/exonuclease/phosphatase"/>
    <property type="match status" value="1"/>
</dbReference>